<organism evidence="1 2">
    <name type="scientific">Ziziphus jujuba var. spinosa</name>
    <dbReference type="NCBI Taxonomy" id="714518"/>
    <lineage>
        <taxon>Eukaryota</taxon>
        <taxon>Viridiplantae</taxon>
        <taxon>Streptophyta</taxon>
        <taxon>Embryophyta</taxon>
        <taxon>Tracheophyta</taxon>
        <taxon>Spermatophyta</taxon>
        <taxon>Magnoliopsida</taxon>
        <taxon>eudicotyledons</taxon>
        <taxon>Gunneridae</taxon>
        <taxon>Pentapetalae</taxon>
        <taxon>rosids</taxon>
        <taxon>fabids</taxon>
        <taxon>Rosales</taxon>
        <taxon>Rhamnaceae</taxon>
        <taxon>Paliureae</taxon>
        <taxon>Ziziphus</taxon>
    </lineage>
</organism>
<name>A0A978VG62_ZIZJJ</name>
<evidence type="ECO:0000313" key="2">
    <source>
        <dbReference type="Proteomes" id="UP000813462"/>
    </source>
</evidence>
<comment type="caution">
    <text evidence="1">The sequence shown here is derived from an EMBL/GenBank/DDBJ whole genome shotgun (WGS) entry which is preliminary data.</text>
</comment>
<dbReference type="AlphaFoldDB" id="A0A978VG62"/>
<evidence type="ECO:0000313" key="1">
    <source>
        <dbReference type="EMBL" id="KAH7529351.1"/>
    </source>
</evidence>
<protein>
    <submittedName>
        <fullName evidence="1">Uncharacterized protein</fullName>
    </submittedName>
</protein>
<reference evidence="1" key="1">
    <citation type="journal article" date="2021" name="Front. Plant Sci.">
        <title>Chromosome-Scale Genome Assembly for Chinese Sour Jujube and Insights Into Its Genome Evolution and Domestication Signature.</title>
        <authorList>
            <person name="Shen L.-Y."/>
            <person name="Luo H."/>
            <person name="Wang X.-L."/>
            <person name="Wang X.-M."/>
            <person name="Qiu X.-J."/>
            <person name="Liu H."/>
            <person name="Zhou S.-S."/>
            <person name="Jia K.-H."/>
            <person name="Nie S."/>
            <person name="Bao Y.-T."/>
            <person name="Zhang R.-G."/>
            <person name="Yun Q.-Z."/>
            <person name="Chai Y.-H."/>
            <person name="Lu J.-Y."/>
            <person name="Li Y."/>
            <person name="Zhao S.-W."/>
            <person name="Mao J.-F."/>
            <person name="Jia S.-G."/>
            <person name="Mao Y.-M."/>
        </authorList>
    </citation>
    <scope>NUCLEOTIDE SEQUENCE</scope>
    <source>
        <strain evidence="1">AT0</strain>
        <tissue evidence="1">Leaf</tissue>
    </source>
</reference>
<sequence length="174" mass="19232">MLVVKRTSTLVKLPGKQDSIDYCPSLRCSVGTKSIEGIMLKLSEPGTLYLNSKSFKRMKRLRILIFSNVILSDSMVFRITSDELSWINYLGSMALMLLVESEIRYCSHRSIIADVSLLVHMCCMCCPEFTNLDPGGDMGLAGCGRPLGYPGKEGVGGQKGKEKLVEVTQETAFH</sequence>
<dbReference type="Proteomes" id="UP000813462">
    <property type="component" value="Unassembled WGS sequence"/>
</dbReference>
<proteinExistence type="predicted"/>
<gene>
    <name evidence="1" type="ORF">FEM48_Zijuj05G0175100</name>
</gene>
<accession>A0A978VG62</accession>
<dbReference type="EMBL" id="JAEACU010000005">
    <property type="protein sequence ID" value="KAH7529351.1"/>
    <property type="molecule type" value="Genomic_DNA"/>
</dbReference>